<evidence type="ECO:0000259" key="1">
    <source>
        <dbReference type="Pfam" id="PF04326"/>
    </source>
</evidence>
<dbReference type="Pfam" id="PF13749">
    <property type="entry name" value="HATPase_c_4"/>
    <property type="match status" value="1"/>
</dbReference>
<sequence length="417" mass="46157">MFDTPEELAERIRLPEDSLLELKVVTATNRGITSPHPSSLAQELAAFANSAKGGVLVIGVDDKSREIVGLTQEEAEGAELTIRNLLNDSLEPALSATVSFLELPDSLGTSRLLLRVDVPRSLFVHKAPGGYFERISSSKREMSPQALERLMQQRSQSRLVLFDEQPVPGTTPETLEKKLTDRFVSNSEEPAVDLLRKMGLMCSDMDGNLACSVAGVLIAATRPDQWLHSGACIEAVHYAGTELDSDQQVTSRRIVGPIDRQILEAFEFVCGAMLRPATKEPARVERPSFSERAVFEGIVNAVVHRDYSMAGAKIRLFIFQNRLEIFSPGALPNTLTIETIPHRQYTRNETLVSLLARLTFEIDTPDAPIRRGRFMEARGEGVPIIFREATRLGAPMPVYELFDAQELKLTIFAQARG</sequence>
<proteinExistence type="predicted"/>
<dbReference type="RefSeq" id="WP_353565455.1">
    <property type="nucleotide sequence ID" value="NZ_BAABRI010000002.1"/>
</dbReference>
<dbReference type="Proteomes" id="UP001476282">
    <property type="component" value="Unassembled WGS sequence"/>
</dbReference>
<dbReference type="InterPro" id="IPR038461">
    <property type="entry name" value="Schlafen_AlbA_2_dom_sf"/>
</dbReference>
<dbReference type="PANTHER" id="PTHR30595:SF6">
    <property type="entry name" value="SCHLAFEN ALBA-2 DOMAIN-CONTAINING PROTEIN"/>
    <property type="match status" value="1"/>
</dbReference>
<reference evidence="2 3" key="1">
    <citation type="submission" date="2024-02" db="EMBL/GenBank/DDBJ databases">
        <title>Haloferula sargassicola NBRC 104335.</title>
        <authorList>
            <person name="Ichikawa N."/>
            <person name="Katano-Makiyama Y."/>
            <person name="Hidaka K."/>
        </authorList>
    </citation>
    <scope>NUCLEOTIDE SEQUENCE [LARGE SCALE GENOMIC DNA]</scope>
    <source>
        <strain evidence="2 3">NBRC 104335</strain>
    </source>
</reference>
<evidence type="ECO:0000313" key="2">
    <source>
        <dbReference type="EMBL" id="GAA5481302.1"/>
    </source>
</evidence>
<evidence type="ECO:0000313" key="3">
    <source>
        <dbReference type="Proteomes" id="UP001476282"/>
    </source>
</evidence>
<dbReference type="EMBL" id="BAABRI010000002">
    <property type="protein sequence ID" value="GAA5481302.1"/>
    <property type="molecule type" value="Genomic_DNA"/>
</dbReference>
<dbReference type="PANTHER" id="PTHR30595">
    <property type="entry name" value="GLPR-RELATED TRANSCRIPTIONAL REPRESSOR"/>
    <property type="match status" value="1"/>
</dbReference>
<dbReference type="Gene3D" id="3.30.950.30">
    <property type="entry name" value="Schlafen, AAA domain"/>
    <property type="match status" value="1"/>
</dbReference>
<name>A0ABP9UIV1_9BACT</name>
<comment type="caution">
    <text evidence="2">The sequence shown here is derived from an EMBL/GenBank/DDBJ whole genome shotgun (WGS) entry which is preliminary data.</text>
</comment>
<organism evidence="2 3">
    <name type="scientific">Haloferula sargassicola</name>
    <dbReference type="NCBI Taxonomy" id="490096"/>
    <lineage>
        <taxon>Bacteria</taxon>
        <taxon>Pseudomonadati</taxon>
        <taxon>Verrucomicrobiota</taxon>
        <taxon>Verrucomicrobiia</taxon>
        <taxon>Verrucomicrobiales</taxon>
        <taxon>Verrucomicrobiaceae</taxon>
        <taxon>Haloferula</taxon>
    </lineage>
</organism>
<keyword evidence="3" id="KW-1185">Reference proteome</keyword>
<dbReference type="Pfam" id="PF04326">
    <property type="entry name" value="SLFN_AlbA_2"/>
    <property type="match status" value="1"/>
</dbReference>
<dbReference type="Gene3D" id="3.30.565.60">
    <property type="match status" value="1"/>
</dbReference>
<dbReference type="InterPro" id="IPR038475">
    <property type="entry name" value="RecG_C_sf"/>
</dbReference>
<gene>
    <name evidence="2" type="ORF">Hsar01_00509</name>
</gene>
<accession>A0ABP9UIV1</accession>
<feature type="domain" description="Schlafen AlbA-2" evidence="1">
    <location>
        <begin position="16"/>
        <end position="143"/>
    </location>
</feature>
<dbReference type="InterPro" id="IPR007421">
    <property type="entry name" value="Schlafen_AlbA_2_dom"/>
</dbReference>
<protein>
    <recommendedName>
        <fullName evidence="1">Schlafen AlbA-2 domain-containing protein</fullName>
    </recommendedName>
</protein>